<feature type="domain" description="Integrase catalytic" evidence="13">
    <location>
        <begin position="1017"/>
        <end position="1175"/>
    </location>
</feature>
<dbReference type="EC" id="3.1.26.4" evidence="2"/>
<keyword evidence="6" id="KW-0540">Nuclease</keyword>
<dbReference type="Proteomes" id="UP001529510">
    <property type="component" value="Unassembled WGS sequence"/>
</dbReference>
<name>A0ABD0R9A4_CIRMR</name>
<dbReference type="PROSITE" id="PS00141">
    <property type="entry name" value="ASP_PROTEASE"/>
    <property type="match status" value="1"/>
</dbReference>
<dbReference type="InterPro" id="IPR021109">
    <property type="entry name" value="Peptidase_aspartic_dom_sf"/>
</dbReference>
<evidence type="ECO:0000256" key="6">
    <source>
        <dbReference type="ARBA" id="ARBA00022722"/>
    </source>
</evidence>
<dbReference type="FunFam" id="3.10.20.370:FF:000001">
    <property type="entry name" value="Retrovirus-related Pol polyprotein from transposon 17.6-like protein"/>
    <property type="match status" value="1"/>
</dbReference>
<reference evidence="14 15" key="1">
    <citation type="submission" date="2024-05" db="EMBL/GenBank/DDBJ databases">
        <title>Genome sequencing and assembly of Indian major carp, Cirrhinus mrigala (Hamilton, 1822).</title>
        <authorList>
            <person name="Mohindra V."/>
            <person name="Chowdhury L.M."/>
            <person name="Lal K."/>
            <person name="Jena J.K."/>
        </authorList>
    </citation>
    <scope>NUCLEOTIDE SEQUENCE [LARGE SCALE GENOMIC DNA]</scope>
    <source>
        <strain evidence="14">CM1030</strain>
        <tissue evidence="14">Blood</tissue>
    </source>
</reference>
<evidence type="ECO:0000259" key="12">
    <source>
        <dbReference type="PROSITE" id="PS50878"/>
    </source>
</evidence>
<dbReference type="Gene3D" id="3.30.70.270">
    <property type="match status" value="2"/>
</dbReference>
<organism evidence="14 15">
    <name type="scientific">Cirrhinus mrigala</name>
    <name type="common">Mrigala</name>
    <dbReference type="NCBI Taxonomy" id="683832"/>
    <lineage>
        <taxon>Eukaryota</taxon>
        <taxon>Metazoa</taxon>
        <taxon>Chordata</taxon>
        <taxon>Craniata</taxon>
        <taxon>Vertebrata</taxon>
        <taxon>Euteleostomi</taxon>
        <taxon>Actinopterygii</taxon>
        <taxon>Neopterygii</taxon>
        <taxon>Teleostei</taxon>
        <taxon>Ostariophysi</taxon>
        <taxon>Cypriniformes</taxon>
        <taxon>Cyprinidae</taxon>
        <taxon>Labeoninae</taxon>
        <taxon>Labeonini</taxon>
        <taxon>Cirrhinus</taxon>
    </lineage>
</organism>
<keyword evidence="5" id="KW-0548">Nucleotidyltransferase</keyword>
<keyword evidence="9" id="KW-0695">RNA-directed DNA polymerase</keyword>
<dbReference type="InterPro" id="IPR050951">
    <property type="entry name" value="Retrovirus_Pol_polyprotein"/>
</dbReference>
<evidence type="ECO:0000259" key="13">
    <source>
        <dbReference type="PROSITE" id="PS50994"/>
    </source>
</evidence>
<dbReference type="FunFam" id="3.30.70.270:FF:000020">
    <property type="entry name" value="Transposon Tf2-6 polyprotein-like Protein"/>
    <property type="match status" value="1"/>
</dbReference>
<evidence type="ECO:0000256" key="1">
    <source>
        <dbReference type="ARBA" id="ARBA00010879"/>
    </source>
</evidence>
<dbReference type="AlphaFoldDB" id="A0ABD0R9A4"/>
<dbReference type="GO" id="GO:0004523">
    <property type="term" value="F:RNA-DNA hybrid ribonuclease activity"/>
    <property type="evidence" value="ECO:0007669"/>
    <property type="project" value="UniProtKB-EC"/>
</dbReference>
<dbReference type="InterPro" id="IPR043502">
    <property type="entry name" value="DNA/RNA_pol_sf"/>
</dbReference>
<evidence type="ECO:0000256" key="8">
    <source>
        <dbReference type="ARBA" id="ARBA00022801"/>
    </source>
</evidence>
<dbReference type="Pfam" id="PF00078">
    <property type="entry name" value="RVT_1"/>
    <property type="match status" value="1"/>
</dbReference>
<protein>
    <recommendedName>
        <fullName evidence="10">Gypsy retrotransposon integrase-like protein 1</fullName>
        <ecNumber evidence="3">2.7.7.49</ecNumber>
        <ecNumber evidence="2">3.1.26.4</ecNumber>
    </recommendedName>
</protein>
<dbReference type="InterPro" id="IPR001969">
    <property type="entry name" value="Aspartic_peptidase_AS"/>
</dbReference>
<evidence type="ECO:0000256" key="5">
    <source>
        <dbReference type="ARBA" id="ARBA00022695"/>
    </source>
</evidence>
<dbReference type="CDD" id="cd09274">
    <property type="entry name" value="RNase_HI_RT_Ty3"/>
    <property type="match status" value="1"/>
</dbReference>
<dbReference type="InterPro" id="IPR041373">
    <property type="entry name" value="RT_RNaseH"/>
</dbReference>
<dbReference type="InterPro" id="IPR005162">
    <property type="entry name" value="Retrotrans_gag_dom"/>
</dbReference>
<keyword evidence="8" id="KW-0378">Hydrolase</keyword>
<dbReference type="CDD" id="cd00303">
    <property type="entry name" value="retropepsin_like"/>
    <property type="match status" value="1"/>
</dbReference>
<dbReference type="InterPro" id="IPR012337">
    <property type="entry name" value="RNaseH-like_sf"/>
</dbReference>
<evidence type="ECO:0000313" key="15">
    <source>
        <dbReference type="Proteomes" id="UP001529510"/>
    </source>
</evidence>
<evidence type="ECO:0000256" key="9">
    <source>
        <dbReference type="ARBA" id="ARBA00022918"/>
    </source>
</evidence>
<dbReference type="PANTHER" id="PTHR37984:SF5">
    <property type="entry name" value="PROTEIN NYNRIN-LIKE"/>
    <property type="match status" value="1"/>
</dbReference>
<evidence type="ECO:0000256" key="3">
    <source>
        <dbReference type="ARBA" id="ARBA00012493"/>
    </source>
</evidence>
<evidence type="ECO:0000256" key="7">
    <source>
        <dbReference type="ARBA" id="ARBA00022759"/>
    </source>
</evidence>
<evidence type="ECO:0000313" key="14">
    <source>
        <dbReference type="EMBL" id="KAL0194923.1"/>
    </source>
</evidence>
<keyword evidence="15" id="KW-1185">Reference proteome</keyword>
<dbReference type="SUPFAM" id="SSF53098">
    <property type="entry name" value="Ribonuclease H-like"/>
    <property type="match status" value="1"/>
</dbReference>
<dbReference type="InterPro" id="IPR043128">
    <property type="entry name" value="Rev_trsase/Diguanyl_cyclase"/>
</dbReference>
<keyword evidence="4" id="KW-0808">Transferase</keyword>
<dbReference type="InterPro" id="IPR000477">
    <property type="entry name" value="RT_dom"/>
</dbReference>
<evidence type="ECO:0000256" key="2">
    <source>
        <dbReference type="ARBA" id="ARBA00012180"/>
    </source>
</evidence>
<comment type="caution">
    <text evidence="14">The sequence shown here is derived from an EMBL/GenBank/DDBJ whole genome shotgun (WGS) entry which is preliminary data.</text>
</comment>
<feature type="region of interest" description="Disordered" evidence="11">
    <location>
        <begin position="171"/>
        <end position="207"/>
    </location>
</feature>
<evidence type="ECO:0000256" key="4">
    <source>
        <dbReference type="ARBA" id="ARBA00022679"/>
    </source>
</evidence>
<dbReference type="SUPFAM" id="SSF56672">
    <property type="entry name" value="DNA/RNA polymerases"/>
    <property type="match status" value="1"/>
</dbReference>
<dbReference type="GO" id="GO:0003964">
    <property type="term" value="F:RNA-directed DNA polymerase activity"/>
    <property type="evidence" value="ECO:0007669"/>
    <property type="project" value="UniProtKB-KW"/>
</dbReference>
<dbReference type="Gene3D" id="3.10.10.10">
    <property type="entry name" value="HIV Type 1 Reverse Transcriptase, subunit A, domain 1"/>
    <property type="match status" value="1"/>
</dbReference>
<dbReference type="InterPro" id="IPR001584">
    <property type="entry name" value="Integrase_cat-core"/>
</dbReference>
<gene>
    <name evidence="14" type="ORF">M9458_008495</name>
</gene>
<feature type="domain" description="Reverse transcriptase" evidence="12">
    <location>
        <begin position="478"/>
        <end position="657"/>
    </location>
</feature>
<dbReference type="PROSITE" id="PS50994">
    <property type="entry name" value="INTEGRASE"/>
    <property type="match status" value="1"/>
</dbReference>
<dbReference type="InterPro" id="IPR036397">
    <property type="entry name" value="RNaseH_sf"/>
</dbReference>
<comment type="similarity">
    <text evidence="1">Belongs to the beta type-B retroviral polymerase family. HERV class-II K(HML-2) pol subfamily.</text>
</comment>
<sequence>TFRTVLYGTARDWWEVARTTITTWGEFESAFLTAFLSEDYEDELAERVRIRTQGERESVRDFAFTYRALCKRWKPALTEPELVKMTLKNIKPYLASQLRGRVSTVEEMVRLGQQLEKDHLQQLQYDYRLSSKHSPAGSKGPNVNRPADKPQVQCWRCKGHHAPGNCPQFTLSSQSAPPSSQHAINTQPTFPSKFRGRPGNNSVATANASPAKISSTLGQKSVVVPQQLIVPVSIGTWIGKAIVDTGASYTLIHESLWKDLDPTEQSLSPWTLGPLYLANGKAEVPLGWLNVLLKLHDQICPLPVAVLTTKAFAYCIVLGLDFIFFSGMQIKVSQGQYSFISDPDVDYFFQPGHASVPSPLGSPCLPGGNTAHHSIPSISLLSSVPPLMLPLPLNDSGSEDDIVLINQAVDAAHLPPDHKQQLSHILQTNPQVCTLRLGRTDVLQHQIYTHHQIPIKQRSYRMSPSKQAIVNQQLQEMLVAGLVEPSQSGWSSPVVLVPKKNGQLRFCVDYRRLNAITDSDAYPLPNLTEILESLSGSAIFSTLDLNSGYWQVTMNASSKAKTTFTTSAGLFHFNVMPFGLKNAPATFQRLMETVLGELRGSICFVYIDDIIIYSSSVTQHFLDLQAVFHKLQEAGLTINLRKSKFCLAEVTFLGHVINIHGITADPSKVEAIRNYPVPRNLKEVQRFLGLAGWYHRFVANFSRIAEPLNSLKKKGRSFQWTPQCQQAFEELKTCLTTPPILGHSNFEHPFIVYTDASETGLGAVLTQKRGQGMEEVIAYASRNLHPAESSYSATEKECLAVIWALEKWQHYLEHRMFTVVTDHSALQWVMNSPKTTSRLIRWALQLQKYDFIVEYRKGKLNAAPDALSRITPHSSCNLYSDQKDVNTLPVTDELIWEKQHSDPVIVKILQTLAADKGGQQTKYEVIEDKLYLKTLSDNHSHYRIFLPRDLILPILEHYHSDPTSGHAGIFKTYKRIQEVAFWPGMWSDIKQFVKRCVKCQTLKTDQRKPAGKMQKINSTRPNQLMGVDIMGPLPRSTNQNEYLLVFVDYFSRWIELFPIRTATAKAVATVFRKEILTRWGVPDFLISDRGTQFVSAIFKELCENWNVTPKLTTAYHPQTNMTERVNRTLKSMIAAYVEDSHKRWDQYLPEIRFAINSAVQETTGMSPAELHIGRKLQGPMDKILKGRSHDLSPNAPQYDTVHHLKQLQARAQENCKKAHLRQLRNYNKNRRDTLFNERDRSSANDNFTAKLAPKWKGPYRVIQQMGPVNYRIAL</sequence>
<dbReference type="Pfam" id="PF03732">
    <property type="entry name" value="Retrotrans_gag"/>
    <property type="match status" value="1"/>
</dbReference>
<dbReference type="SUPFAM" id="SSF50630">
    <property type="entry name" value="Acid proteases"/>
    <property type="match status" value="1"/>
</dbReference>
<dbReference type="EC" id="2.7.7.49" evidence="3"/>
<dbReference type="FunFam" id="1.10.340.70:FF:000001">
    <property type="entry name" value="Retrovirus-related Pol polyprotein from transposon gypsy-like Protein"/>
    <property type="match status" value="1"/>
</dbReference>
<dbReference type="InterPro" id="IPR041588">
    <property type="entry name" value="Integrase_H2C2"/>
</dbReference>
<feature type="non-terminal residue" evidence="14">
    <location>
        <position position="1"/>
    </location>
</feature>
<feature type="non-terminal residue" evidence="14">
    <location>
        <position position="1274"/>
    </location>
</feature>
<proteinExistence type="inferred from homology"/>
<dbReference type="Pfam" id="PF17921">
    <property type="entry name" value="Integrase_H2C2"/>
    <property type="match status" value="1"/>
</dbReference>
<dbReference type="PANTHER" id="PTHR37984">
    <property type="entry name" value="PROTEIN CBG26694"/>
    <property type="match status" value="1"/>
</dbReference>
<dbReference type="CDD" id="cd01647">
    <property type="entry name" value="RT_LTR"/>
    <property type="match status" value="1"/>
</dbReference>
<dbReference type="Gene3D" id="2.40.70.10">
    <property type="entry name" value="Acid Proteases"/>
    <property type="match status" value="1"/>
</dbReference>
<dbReference type="Gene3D" id="1.10.340.70">
    <property type="match status" value="1"/>
</dbReference>
<keyword evidence="7" id="KW-0255">Endonuclease</keyword>
<dbReference type="EMBL" id="JAMKFB020000004">
    <property type="protein sequence ID" value="KAL0194923.1"/>
    <property type="molecule type" value="Genomic_DNA"/>
</dbReference>
<dbReference type="FunFam" id="3.30.420.10:FF:000032">
    <property type="entry name" value="Retrovirus-related Pol polyprotein from transposon 297-like Protein"/>
    <property type="match status" value="1"/>
</dbReference>
<feature type="compositionally biased region" description="Low complexity" evidence="11">
    <location>
        <begin position="172"/>
        <end position="183"/>
    </location>
</feature>
<evidence type="ECO:0000256" key="11">
    <source>
        <dbReference type="SAM" id="MobiDB-lite"/>
    </source>
</evidence>
<accession>A0ABD0R9A4</accession>
<dbReference type="Pfam" id="PF17917">
    <property type="entry name" value="RT_RNaseH"/>
    <property type="match status" value="1"/>
</dbReference>
<dbReference type="Pfam" id="PF00665">
    <property type="entry name" value="rve"/>
    <property type="match status" value="1"/>
</dbReference>
<dbReference type="PROSITE" id="PS50878">
    <property type="entry name" value="RT_POL"/>
    <property type="match status" value="1"/>
</dbReference>
<dbReference type="Gene3D" id="3.30.420.10">
    <property type="entry name" value="Ribonuclease H-like superfamily/Ribonuclease H"/>
    <property type="match status" value="1"/>
</dbReference>
<evidence type="ECO:0000256" key="10">
    <source>
        <dbReference type="ARBA" id="ARBA00039658"/>
    </source>
</evidence>